<dbReference type="STRING" id="1122173.GCA_000482505_01118"/>
<protein>
    <submittedName>
        <fullName evidence="1">Uncharacterized protein</fullName>
    </submittedName>
</protein>
<reference evidence="1 2" key="1">
    <citation type="submission" date="2019-07" db="EMBL/GenBank/DDBJ databases">
        <title>Complete Genome Sequence of Leptotrichia trevisanii Strain JMUB3935.</title>
        <authorList>
            <person name="Watanabe S."/>
            <person name="Cui L."/>
        </authorList>
    </citation>
    <scope>NUCLEOTIDE SEQUENCE [LARGE SCALE GENOMIC DNA]</scope>
    <source>
        <strain evidence="1 2">JMUB3935</strain>
    </source>
</reference>
<gene>
    <name evidence="1" type="ORF">JMUB3935_1707</name>
</gene>
<evidence type="ECO:0000313" key="2">
    <source>
        <dbReference type="Proteomes" id="UP000321378"/>
    </source>
</evidence>
<dbReference type="RefSeq" id="WP_146997025.1">
    <property type="nucleotide sequence ID" value="NZ_AP019840.1"/>
</dbReference>
<organism evidence="1 2">
    <name type="scientific">Leptotrichia trevisanii</name>
    <dbReference type="NCBI Taxonomy" id="109328"/>
    <lineage>
        <taxon>Bacteria</taxon>
        <taxon>Fusobacteriati</taxon>
        <taxon>Fusobacteriota</taxon>
        <taxon>Fusobacteriia</taxon>
        <taxon>Fusobacteriales</taxon>
        <taxon>Leptotrichiaceae</taxon>
        <taxon>Leptotrichia</taxon>
    </lineage>
</organism>
<evidence type="ECO:0000313" key="1">
    <source>
        <dbReference type="EMBL" id="BBM52727.1"/>
    </source>
</evidence>
<dbReference type="EMBL" id="AP019840">
    <property type="protein sequence ID" value="BBM52727.1"/>
    <property type="molecule type" value="Genomic_DNA"/>
</dbReference>
<sequence>MMAIRISQLPFKDQLKFGLLSKADQVDILNCKTPAEASAMLENKKETVHLNMGTYEPKLQVSGSSVKYRTKNLFTEIFDEKDVQDFMMLVEMSSSLEDEVILGELKRKMTVMSKKGKQPLQCFVYATKNNEKSFYNNEKKVAIWAQAIADAVNGNQEYILSMNHMLVNWNMWKYQIVLLISACAHIRQNEKLDEVIRDLYIDYDDDKVRFTVMKRLLYGSNSENYQSAFSMLKKSDFIGSDTDRKYFNAVKKKVENAPEKERRKLYEAFRGIQGFNGAKRKRIERLFIEKEDNGIAKRINESTPEQKDSILKEVHSKIYGSQKDYREISLQSKDIKLYRLEIQNMFMKKLGNTSVSLEDIKIYGLAIGNLDSNGSAIPFLIERMSMCSDETQKLMYAYVLAIISDEHIDMFINKVLKYDGNSVHSILSSVRNLNRTGKNQIVRKYLYENCIKIKDKYGIVSNELKTCLRNIGEFIQVGHTVAIYDVKFDQLLFDFLGYDKMTETFEKTKCTARNTSLILQILESVMDKNNYERRYMKFMWNLFVEFKNTNMDLSNRIDNVVSRLTGQGIPLMQEGNLHG</sequence>
<name>A0A510KN23_9FUSO</name>
<dbReference type="Proteomes" id="UP000321378">
    <property type="component" value="Chromosome"/>
</dbReference>
<accession>A0A510KN23</accession>
<dbReference type="AlphaFoldDB" id="A0A510KN23"/>
<proteinExistence type="predicted"/>